<keyword evidence="4" id="KW-1185">Reference proteome</keyword>
<dbReference type="AlphaFoldDB" id="A0A1V9XT49"/>
<accession>A0A1V9XT49</accession>
<comment type="caution">
    <text evidence="3">The sequence shown here is derived from an EMBL/GenBank/DDBJ whole genome shotgun (WGS) entry which is preliminary data.</text>
</comment>
<organism evidence="3 4">
    <name type="scientific">Tropilaelaps mercedesae</name>
    <dbReference type="NCBI Taxonomy" id="418985"/>
    <lineage>
        <taxon>Eukaryota</taxon>
        <taxon>Metazoa</taxon>
        <taxon>Ecdysozoa</taxon>
        <taxon>Arthropoda</taxon>
        <taxon>Chelicerata</taxon>
        <taxon>Arachnida</taxon>
        <taxon>Acari</taxon>
        <taxon>Parasitiformes</taxon>
        <taxon>Mesostigmata</taxon>
        <taxon>Gamasina</taxon>
        <taxon>Dermanyssoidea</taxon>
        <taxon>Laelapidae</taxon>
        <taxon>Tropilaelaps</taxon>
    </lineage>
</organism>
<reference evidence="3 4" key="1">
    <citation type="journal article" date="2017" name="Gigascience">
        <title>Draft genome of the honey bee ectoparasitic mite, Tropilaelaps mercedesae, is shaped by the parasitic life history.</title>
        <authorList>
            <person name="Dong X."/>
            <person name="Armstrong S.D."/>
            <person name="Xia D."/>
            <person name="Makepeace B.L."/>
            <person name="Darby A.C."/>
            <person name="Kadowaki T."/>
        </authorList>
    </citation>
    <scope>NUCLEOTIDE SEQUENCE [LARGE SCALE GENOMIC DNA]</scope>
    <source>
        <strain evidence="3">Wuxi-XJTLU</strain>
    </source>
</reference>
<proteinExistence type="predicted"/>
<evidence type="ECO:0000313" key="4">
    <source>
        <dbReference type="Proteomes" id="UP000192247"/>
    </source>
</evidence>
<keyword evidence="2" id="KW-1133">Transmembrane helix</keyword>
<feature type="transmembrane region" description="Helical" evidence="2">
    <location>
        <begin position="50"/>
        <end position="74"/>
    </location>
</feature>
<keyword evidence="2" id="KW-0812">Transmembrane</keyword>
<protein>
    <submittedName>
        <fullName evidence="3">Uncharacterized protein</fullName>
    </submittedName>
</protein>
<sequence>MTSAEKSGLVSGHVTRRSDPASSMYGTIRDEYKTRGPAQPSFYLTCRDCVIVTVVVGMALAAIVVSLVLGLPALEAKRRELLNSTMDAAEVTTDLVTEAFSTGGA</sequence>
<dbReference type="EMBL" id="MNPL01004552">
    <property type="protein sequence ID" value="OQR76676.1"/>
    <property type="molecule type" value="Genomic_DNA"/>
</dbReference>
<gene>
    <name evidence="3" type="ORF">BIW11_07626</name>
</gene>
<name>A0A1V9XT49_9ACAR</name>
<evidence type="ECO:0000313" key="3">
    <source>
        <dbReference type="EMBL" id="OQR76676.1"/>
    </source>
</evidence>
<dbReference type="Proteomes" id="UP000192247">
    <property type="component" value="Unassembled WGS sequence"/>
</dbReference>
<dbReference type="OrthoDB" id="10497791at2759"/>
<evidence type="ECO:0000256" key="2">
    <source>
        <dbReference type="SAM" id="Phobius"/>
    </source>
</evidence>
<evidence type="ECO:0000256" key="1">
    <source>
        <dbReference type="SAM" id="MobiDB-lite"/>
    </source>
</evidence>
<keyword evidence="2" id="KW-0472">Membrane</keyword>
<dbReference type="InParanoid" id="A0A1V9XT49"/>
<feature type="region of interest" description="Disordered" evidence="1">
    <location>
        <begin position="1"/>
        <end position="25"/>
    </location>
</feature>